<evidence type="ECO:0000313" key="1">
    <source>
        <dbReference type="EMBL" id="TMS57914.1"/>
    </source>
</evidence>
<name>A0ACD3SNU5_9BURK</name>
<sequence length="143" mass="15721">MNIGEAARQSGVSAKRIRHYEAIGLLPESARSDSGYRRYDGNAVDTLRFVERARRLGFALDEIRQLLALWTDRSRASADVKALTLRHIAALDERIAELTAMRAQLAHLANHCHGDDRPECPILDDMAPASATAPGARKHHASG</sequence>
<accession>A0ACD3SNU5</accession>
<dbReference type="Proteomes" id="UP000004277">
    <property type="component" value="Unassembled WGS sequence"/>
</dbReference>
<organism evidence="1 2">
    <name type="scientific">Imbroritus primus</name>
    <dbReference type="NCBI Taxonomy" id="3058603"/>
    <lineage>
        <taxon>Bacteria</taxon>
        <taxon>Pseudomonadati</taxon>
        <taxon>Pseudomonadota</taxon>
        <taxon>Betaproteobacteria</taxon>
        <taxon>Burkholderiales</taxon>
        <taxon>Burkholderiaceae</taxon>
        <taxon>Imbroritus</taxon>
    </lineage>
</organism>
<dbReference type="EMBL" id="AKCV02000017">
    <property type="protein sequence ID" value="TMS57914.1"/>
    <property type="molecule type" value="Genomic_DNA"/>
</dbReference>
<proteinExistence type="predicted"/>
<protein>
    <submittedName>
        <fullName evidence="1">Cu(I)-responsive transcriptional regulator</fullName>
    </submittedName>
</protein>
<gene>
    <name evidence="1" type="primary">cueR</name>
    <name evidence="1" type="ORF">MW7_010620</name>
</gene>
<comment type="caution">
    <text evidence="1">The sequence shown here is derived from an EMBL/GenBank/DDBJ whole genome shotgun (WGS) entry which is preliminary data.</text>
</comment>
<keyword evidence="2" id="KW-1185">Reference proteome</keyword>
<evidence type="ECO:0000313" key="2">
    <source>
        <dbReference type="Proteomes" id="UP000004277"/>
    </source>
</evidence>
<reference evidence="1" key="1">
    <citation type="submission" date="2019-05" db="EMBL/GenBank/DDBJ databases">
        <title>Revised genome assembly of Burkholderiaceae (previously Ralstonia) sp. PBA.</title>
        <authorList>
            <person name="Gan H.M."/>
        </authorList>
    </citation>
    <scope>NUCLEOTIDE SEQUENCE</scope>
    <source>
        <strain evidence="1">PBA</strain>
    </source>
</reference>